<sequence>MPSPSACIYGNCPDLLGGSHLSDIGLALANVDDDNFGFWALQHPNSGQSQPTLSDNVVSSHPLPPGLTTESADFCNAFVWMTPEKPCGHCSIGGFSCKIIQKGWYKGYCTSCVALRCDLLSASLSESSQQPFFMPSSAEMGPLDHGLDTRCPPPMIGTRFSRESVEILKNWLSSHSHHPYPDEKEKEMLQGQTGLNKTQIANWLANARRRGKTQPTKLTPPHVRNNRADPIDIPHRPGTPAFDSNTRNISPLERWVDSPPENEPASVTAIATAVALNSDISFALNSPHSFAFSDDSSNRSFYNISSASSAGTSSGGSFASAYWHGSFASAYWHGSFGSVGSMTQQRSHRRRRKRAAPKREKKTSLATPLKTFECTFCTETSRTKHDWHRHEKSLHLSLERWICAPDGPRGLDSQSNRICCVFCGEVEPNDAHIQSHNHSACPERSLEERTFFRKDHLNQHLRLVHGVKFLDCMKSWKVASPEIRSRCGFCGIRSISRQVILWLTRRATGVLMPLCLVCLRILFRRNERRSPFPFIASGAPVETPRSAYDLIKLELEYFTVNHEEKMGTLPSDEDMQLEACRIIFASEVLSLQGISATTSLAKPSSALCVKNNGEDNLFEQCPLEQQLHEYLRAKPLLSLTTMDDNELQLEACCIVGRIEEAATPPSDFIADWLIRLTTSSTSWLASFRQHAQLPSTEDMADCSSSPTAPNVVDSTIHKRTASHGYRALGRSPPAPGSYHHLRWLNAFKQRHSQNPKKAHTFVTCDKPETMTRQAQRRRLNAVAQTQPARALSGGCSAVTPAAVAAFLGGPSGQAGKQGAFLLTDANCYRRLARELTRFVSSTMSPNNPNWHVPTDAEIQHQARWILFDDDDPWNQTAADNAEWLLRFKRDAGILPPGPGLTLGTNSWNLSQGGTGFAPPYAFPGKRILHAASTTPASTDISGGTNTLPAMAASTAALDKYIETFASRYERPAAVLCSRELETGLVRYVKADIAGGTGFPSDEALKLRGRHIVGSKETAADDPTLLGKFKVWVMSQLRPPQEQQQQQQQQPMTIPSALCCDSNINLTHEEIDNVLTNISFK</sequence>
<dbReference type="AlphaFoldDB" id="C7ZN79"/>
<dbReference type="InterPro" id="IPR001356">
    <property type="entry name" value="HD"/>
</dbReference>
<comment type="subcellular location">
    <subcellularLocation>
        <location evidence="4">Nucleus</location>
    </subcellularLocation>
</comment>
<organism evidence="7 8">
    <name type="scientific">Fusarium vanettenii (strain ATCC MYA-4622 / CBS 123669 / FGSC 9596 / NRRL 45880 / 77-13-4)</name>
    <name type="common">Fusarium solani subsp. pisi</name>
    <dbReference type="NCBI Taxonomy" id="660122"/>
    <lineage>
        <taxon>Eukaryota</taxon>
        <taxon>Fungi</taxon>
        <taxon>Dikarya</taxon>
        <taxon>Ascomycota</taxon>
        <taxon>Pezizomycotina</taxon>
        <taxon>Sordariomycetes</taxon>
        <taxon>Hypocreomycetidae</taxon>
        <taxon>Hypocreales</taxon>
        <taxon>Nectriaceae</taxon>
        <taxon>Fusarium</taxon>
        <taxon>Fusarium solani species complex</taxon>
        <taxon>Fusarium vanettenii</taxon>
    </lineage>
</organism>
<dbReference type="GO" id="GO:0003677">
    <property type="term" value="F:DNA binding"/>
    <property type="evidence" value="ECO:0007669"/>
    <property type="project" value="UniProtKB-UniRule"/>
</dbReference>
<dbReference type="STRING" id="660122.C7ZN79"/>
<dbReference type="OrthoDB" id="10056939at2759"/>
<feature type="compositionally biased region" description="Basic and acidic residues" evidence="5">
    <location>
        <begin position="226"/>
        <end position="235"/>
    </location>
</feature>
<evidence type="ECO:0000259" key="6">
    <source>
        <dbReference type="PROSITE" id="PS50071"/>
    </source>
</evidence>
<dbReference type="GeneID" id="9678045"/>
<keyword evidence="3 4" id="KW-0539">Nucleus</keyword>
<dbReference type="HOGENOM" id="CLU_008497_2_0_1"/>
<reference evidence="7 8" key="1">
    <citation type="journal article" date="2009" name="PLoS Genet.">
        <title>The genome of Nectria haematococca: contribution of supernumerary chromosomes to gene expansion.</title>
        <authorList>
            <person name="Coleman J.J."/>
            <person name="Rounsley S.D."/>
            <person name="Rodriguez-Carres M."/>
            <person name="Kuo A."/>
            <person name="Wasmann C.C."/>
            <person name="Grimwood J."/>
            <person name="Schmutz J."/>
            <person name="Taga M."/>
            <person name="White G.J."/>
            <person name="Zhou S."/>
            <person name="Schwartz D.C."/>
            <person name="Freitag M."/>
            <person name="Ma L.J."/>
            <person name="Danchin E.G."/>
            <person name="Henrissat B."/>
            <person name="Coutinho P.M."/>
            <person name="Nelson D.R."/>
            <person name="Straney D."/>
            <person name="Napoli C.A."/>
            <person name="Barker B.M."/>
            <person name="Gribskov M."/>
            <person name="Rep M."/>
            <person name="Kroken S."/>
            <person name="Molnar I."/>
            <person name="Rensing C."/>
            <person name="Kennell J.C."/>
            <person name="Zamora J."/>
            <person name="Farman M.L."/>
            <person name="Selker E.U."/>
            <person name="Salamov A."/>
            <person name="Shapiro H."/>
            <person name="Pangilinan J."/>
            <person name="Lindquist E."/>
            <person name="Lamers C."/>
            <person name="Grigoriev I.V."/>
            <person name="Geiser D.M."/>
            <person name="Covert S.F."/>
            <person name="Temporini E."/>
            <person name="Vanetten H.D."/>
        </authorList>
    </citation>
    <scope>NUCLEOTIDE SEQUENCE [LARGE SCALE GENOMIC DNA]</scope>
    <source>
        <strain evidence="8">ATCC MYA-4622 / CBS 123669 / FGSC 9596 / NRRL 45880 / 77-13-4</strain>
    </source>
</reference>
<dbReference type="KEGG" id="nhe:NECHADRAFT_97913"/>
<dbReference type="CDD" id="cd00086">
    <property type="entry name" value="homeodomain"/>
    <property type="match status" value="1"/>
</dbReference>
<dbReference type="Gene3D" id="1.10.10.60">
    <property type="entry name" value="Homeodomain-like"/>
    <property type="match status" value="1"/>
</dbReference>
<evidence type="ECO:0000256" key="5">
    <source>
        <dbReference type="SAM" id="MobiDB-lite"/>
    </source>
</evidence>
<dbReference type="EMBL" id="GG698964">
    <property type="protein sequence ID" value="EEU34521.1"/>
    <property type="molecule type" value="Genomic_DNA"/>
</dbReference>
<dbReference type="InterPro" id="IPR050224">
    <property type="entry name" value="TALE_homeobox"/>
</dbReference>
<dbReference type="eggNOG" id="KOG0773">
    <property type="taxonomic scope" value="Eukaryota"/>
</dbReference>
<dbReference type="InterPro" id="IPR009057">
    <property type="entry name" value="Homeodomain-like_sf"/>
</dbReference>
<dbReference type="InParanoid" id="C7ZN79"/>
<dbReference type="PANTHER" id="PTHR11850">
    <property type="entry name" value="HOMEOBOX PROTEIN TRANSCRIPTION FACTORS"/>
    <property type="match status" value="1"/>
</dbReference>
<evidence type="ECO:0000313" key="7">
    <source>
        <dbReference type="EMBL" id="EEU34521.1"/>
    </source>
</evidence>
<dbReference type="GO" id="GO:0005634">
    <property type="term" value="C:nucleus"/>
    <property type="evidence" value="ECO:0007669"/>
    <property type="project" value="UniProtKB-SubCell"/>
</dbReference>
<feature type="compositionally biased region" description="Basic residues" evidence="5">
    <location>
        <begin position="346"/>
        <end position="361"/>
    </location>
</feature>
<dbReference type="VEuPathDB" id="FungiDB:NECHADRAFT_97913"/>
<feature type="region of interest" description="Disordered" evidence="5">
    <location>
        <begin position="339"/>
        <end position="364"/>
    </location>
</feature>
<dbReference type="RefSeq" id="XP_003040234.1">
    <property type="nucleotide sequence ID" value="XM_003040188.1"/>
</dbReference>
<evidence type="ECO:0000256" key="2">
    <source>
        <dbReference type="ARBA" id="ARBA00023155"/>
    </source>
</evidence>
<evidence type="ECO:0000256" key="1">
    <source>
        <dbReference type="ARBA" id="ARBA00023125"/>
    </source>
</evidence>
<protein>
    <recommendedName>
        <fullName evidence="6">Homeobox domain-containing protein</fullName>
    </recommendedName>
</protein>
<evidence type="ECO:0000256" key="4">
    <source>
        <dbReference type="PROSITE-ProRule" id="PRU00108"/>
    </source>
</evidence>
<evidence type="ECO:0000313" key="8">
    <source>
        <dbReference type="Proteomes" id="UP000005206"/>
    </source>
</evidence>
<feature type="domain" description="Homeobox" evidence="6">
    <location>
        <begin position="158"/>
        <end position="214"/>
    </location>
</feature>
<gene>
    <name evidence="7" type="ORF">NECHADRAFT_97913</name>
</gene>
<dbReference type="PROSITE" id="PS50071">
    <property type="entry name" value="HOMEOBOX_2"/>
    <property type="match status" value="1"/>
</dbReference>
<dbReference type="OMA" id="ERWMCAP"/>
<proteinExistence type="predicted"/>
<dbReference type="SUPFAM" id="SSF46689">
    <property type="entry name" value="Homeodomain-like"/>
    <property type="match status" value="1"/>
</dbReference>
<dbReference type="Proteomes" id="UP000005206">
    <property type="component" value="Chromosome 13"/>
</dbReference>
<accession>C7ZN79</accession>
<feature type="region of interest" description="Disordered" evidence="5">
    <location>
        <begin position="209"/>
        <end position="248"/>
    </location>
</feature>
<keyword evidence="1 4" id="KW-0238">DNA-binding</keyword>
<dbReference type="SMART" id="SM00389">
    <property type="entry name" value="HOX"/>
    <property type="match status" value="1"/>
</dbReference>
<keyword evidence="2 4" id="KW-0371">Homeobox</keyword>
<feature type="DNA-binding region" description="Homeobox" evidence="4">
    <location>
        <begin position="160"/>
        <end position="215"/>
    </location>
</feature>
<name>C7ZN79_FUSV7</name>
<evidence type="ECO:0000256" key="3">
    <source>
        <dbReference type="ARBA" id="ARBA00023242"/>
    </source>
</evidence>
<dbReference type="InterPro" id="IPR008422">
    <property type="entry name" value="KN_HD"/>
</dbReference>
<dbReference type="GO" id="GO:0006355">
    <property type="term" value="P:regulation of DNA-templated transcription"/>
    <property type="evidence" value="ECO:0007669"/>
    <property type="project" value="InterPro"/>
</dbReference>
<keyword evidence="8" id="KW-1185">Reference proteome</keyword>
<dbReference type="Pfam" id="PF05920">
    <property type="entry name" value="Homeobox_KN"/>
    <property type="match status" value="1"/>
</dbReference>